<dbReference type="Proteomes" id="UP000823775">
    <property type="component" value="Unassembled WGS sequence"/>
</dbReference>
<sequence>MQLTIQQESTRNQNIMSSSSSRSRRRRMEVILCAWMSILVFSELCISSTGQSTPRKVGFFHPVTNSHHVAAAAAPTSSTYQFVGTGGKRNRENKLYDEDKRLVHTGPNPLHN</sequence>
<evidence type="ECO:0000313" key="3">
    <source>
        <dbReference type="Proteomes" id="UP000823775"/>
    </source>
</evidence>
<evidence type="ECO:0000256" key="1">
    <source>
        <dbReference type="SAM" id="MobiDB-lite"/>
    </source>
</evidence>
<keyword evidence="3" id="KW-1185">Reference proteome</keyword>
<proteinExistence type="predicted"/>
<feature type="compositionally biased region" description="Polar residues" evidence="1">
    <location>
        <begin position="1"/>
        <end position="16"/>
    </location>
</feature>
<reference evidence="2 3" key="1">
    <citation type="journal article" date="2021" name="BMC Genomics">
        <title>Datura genome reveals duplications of psychoactive alkaloid biosynthetic genes and high mutation rate following tissue culture.</title>
        <authorList>
            <person name="Rajewski A."/>
            <person name="Carter-House D."/>
            <person name="Stajich J."/>
            <person name="Litt A."/>
        </authorList>
    </citation>
    <scope>NUCLEOTIDE SEQUENCE [LARGE SCALE GENOMIC DNA]</scope>
    <source>
        <strain evidence="2">AR-01</strain>
    </source>
</reference>
<evidence type="ECO:0000313" key="2">
    <source>
        <dbReference type="EMBL" id="MCD7465383.1"/>
    </source>
</evidence>
<accession>A0ABS8T2N7</accession>
<dbReference type="EMBL" id="JACEIK010001042">
    <property type="protein sequence ID" value="MCD7465383.1"/>
    <property type="molecule type" value="Genomic_DNA"/>
</dbReference>
<gene>
    <name evidence="2" type="ORF">HAX54_001198</name>
</gene>
<dbReference type="PANTHER" id="PTHR34545:SF7">
    <property type="entry name" value="CLAVATA3_ESR (CLE)-RELATED PROTEIN 16"/>
    <property type="match status" value="1"/>
</dbReference>
<feature type="region of interest" description="Disordered" evidence="1">
    <location>
        <begin position="1"/>
        <end position="25"/>
    </location>
</feature>
<dbReference type="InterPro" id="IPR033249">
    <property type="entry name" value="CLE_plant"/>
</dbReference>
<protein>
    <submittedName>
        <fullName evidence="2">Uncharacterized protein</fullName>
    </submittedName>
</protein>
<comment type="caution">
    <text evidence="2">The sequence shown here is derived from an EMBL/GenBank/DDBJ whole genome shotgun (WGS) entry which is preliminary data.</text>
</comment>
<dbReference type="PANTHER" id="PTHR34545">
    <property type="entry name" value="CLAVATA3/ESR (CLE)-RELATED PROTEIN 22"/>
    <property type="match status" value="1"/>
</dbReference>
<name>A0ABS8T2N7_DATST</name>
<organism evidence="2 3">
    <name type="scientific">Datura stramonium</name>
    <name type="common">Jimsonweed</name>
    <name type="synonym">Common thornapple</name>
    <dbReference type="NCBI Taxonomy" id="4076"/>
    <lineage>
        <taxon>Eukaryota</taxon>
        <taxon>Viridiplantae</taxon>
        <taxon>Streptophyta</taxon>
        <taxon>Embryophyta</taxon>
        <taxon>Tracheophyta</taxon>
        <taxon>Spermatophyta</taxon>
        <taxon>Magnoliopsida</taxon>
        <taxon>eudicotyledons</taxon>
        <taxon>Gunneridae</taxon>
        <taxon>Pentapetalae</taxon>
        <taxon>asterids</taxon>
        <taxon>lamiids</taxon>
        <taxon>Solanales</taxon>
        <taxon>Solanaceae</taxon>
        <taxon>Solanoideae</taxon>
        <taxon>Datureae</taxon>
        <taxon>Datura</taxon>
    </lineage>
</organism>